<dbReference type="FunFam" id="1.10.10.60:FF:000001">
    <property type="entry name" value="MYB-related transcription factor"/>
    <property type="match status" value="1"/>
</dbReference>
<name>A0A2S3GLW1_9POAL</name>
<dbReference type="InterPro" id="IPR001005">
    <property type="entry name" value="SANT/Myb"/>
</dbReference>
<feature type="domain" description="HTH myb-type" evidence="9">
    <location>
        <begin position="22"/>
        <end position="74"/>
    </location>
</feature>
<protein>
    <recommendedName>
        <fullName evidence="11">Transcription factor GAMYB</fullName>
    </recommendedName>
</protein>
<dbReference type="Gramene" id="PAN04169">
    <property type="protein sequence ID" value="PAN04169"/>
    <property type="gene ID" value="PAHAL_1G046800"/>
</dbReference>
<dbReference type="EMBL" id="CM008046">
    <property type="protein sequence ID" value="PAN04169.1"/>
    <property type="molecule type" value="Genomic_DNA"/>
</dbReference>
<dbReference type="InterPro" id="IPR001345">
    <property type="entry name" value="PG/BPGM_mutase_AS"/>
</dbReference>
<evidence type="ECO:0000259" key="9">
    <source>
        <dbReference type="PROSITE" id="PS51294"/>
    </source>
</evidence>
<dbReference type="GO" id="GO:0000976">
    <property type="term" value="F:transcription cis-regulatory region binding"/>
    <property type="evidence" value="ECO:0007669"/>
    <property type="project" value="UniProtKB-ARBA"/>
</dbReference>
<reference evidence="10" key="1">
    <citation type="submission" date="2018-04" db="EMBL/GenBank/DDBJ databases">
        <title>WGS assembly of Panicum hallii.</title>
        <authorList>
            <person name="Lovell J."/>
            <person name="Jenkins J."/>
            <person name="Lowry D."/>
            <person name="Mamidi S."/>
            <person name="Sreedasyam A."/>
            <person name="Weng X."/>
            <person name="Barry K."/>
            <person name="Bonette J."/>
            <person name="Campitelli B."/>
            <person name="Daum C."/>
            <person name="Gordon S."/>
            <person name="Gould B."/>
            <person name="Lipzen A."/>
            <person name="Macqueen A."/>
            <person name="Palacio-Mejia J."/>
            <person name="Plott C."/>
            <person name="Shakirov E."/>
            <person name="Shu S."/>
            <person name="Yoshinaga Y."/>
            <person name="Zane M."/>
            <person name="Rokhsar D."/>
            <person name="Grimwood J."/>
            <person name="Schmutz J."/>
            <person name="Juenger T."/>
        </authorList>
    </citation>
    <scope>NUCLEOTIDE SEQUENCE [LARGE SCALE GENOMIC DNA]</scope>
    <source>
        <strain evidence="10">FIL2</strain>
    </source>
</reference>
<feature type="domain" description="HTH myb-type" evidence="9">
    <location>
        <begin position="75"/>
        <end position="129"/>
    </location>
</feature>
<dbReference type="SMART" id="SM00717">
    <property type="entry name" value="SANT"/>
    <property type="match status" value="2"/>
</dbReference>
<evidence type="ECO:0000256" key="7">
    <source>
        <dbReference type="SAM" id="MobiDB-lite"/>
    </source>
</evidence>
<dbReference type="GO" id="GO:0005634">
    <property type="term" value="C:nucleus"/>
    <property type="evidence" value="ECO:0007669"/>
    <property type="project" value="UniProtKB-SubCell"/>
</dbReference>
<evidence type="ECO:0000256" key="1">
    <source>
        <dbReference type="ARBA" id="ARBA00004123"/>
    </source>
</evidence>
<dbReference type="SUPFAM" id="SSF46689">
    <property type="entry name" value="Homeodomain-like"/>
    <property type="match status" value="1"/>
</dbReference>
<dbReference type="PROSITE" id="PS50090">
    <property type="entry name" value="MYB_LIKE"/>
    <property type="match status" value="2"/>
</dbReference>
<dbReference type="AlphaFoldDB" id="A0A2S3GLW1"/>
<dbReference type="CDD" id="cd00167">
    <property type="entry name" value="SANT"/>
    <property type="match status" value="1"/>
</dbReference>
<dbReference type="GO" id="GO:1901141">
    <property type="term" value="P:regulation of lignin biosynthetic process"/>
    <property type="evidence" value="ECO:0007669"/>
    <property type="project" value="UniProtKB-ARBA"/>
</dbReference>
<keyword evidence="6" id="KW-0539">Nucleus</keyword>
<dbReference type="Gramene" id="PAN04168">
    <property type="protein sequence ID" value="PAN04168"/>
    <property type="gene ID" value="PAHAL_1G046800"/>
</dbReference>
<dbReference type="EMBL" id="CM008046">
    <property type="protein sequence ID" value="PAN04167.1"/>
    <property type="molecule type" value="Genomic_DNA"/>
</dbReference>
<dbReference type="EMBL" id="CM008046">
    <property type="protein sequence ID" value="PAN04168.1"/>
    <property type="molecule type" value="Genomic_DNA"/>
</dbReference>
<dbReference type="PROSITE" id="PS00175">
    <property type="entry name" value="PG_MUTASE"/>
    <property type="match status" value="1"/>
</dbReference>
<dbReference type="SMR" id="A0A2S3GLW1"/>
<keyword evidence="5" id="KW-0804">Transcription</keyword>
<dbReference type="PANTHER" id="PTHR47995:SF2">
    <property type="entry name" value="TRANSCRIPTION FACTOR GAMYB"/>
    <property type="match status" value="1"/>
</dbReference>
<evidence type="ECO:0000259" key="8">
    <source>
        <dbReference type="PROSITE" id="PS50090"/>
    </source>
</evidence>
<feature type="region of interest" description="Disordered" evidence="7">
    <location>
        <begin position="1"/>
        <end position="30"/>
    </location>
</feature>
<evidence type="ECO:0000256" key="2">
    <source>
        <dbReference type="ARBA" id="ARBA00022737"/>
    </source>
</evidence>
<evidence type="ECO:0000256" key="3">
    <source>
        <dbReference type="ARBA" id="ARBA00023015"/>
    </source>
</evidence>
<keyword evidence="2" id="KW-0677">Repeat</keyword>
<comment type="subcellular location">
    <subcellularLocation>
        <location evidence="1">Nucleus</location>
    </subcellularLocation>
</comment>
<dbReference type="PANTHER" id="PTHR47995">
    <property type="entry name" value="TRANSCRIPTION FACTOR MYB33-RELATED"/>
    <property type="match status" value="1"/>
</dbReference>
<dbReference type="PROSITE" id="PS51294">
    <property type="entry name" value="HTH_MYB"/>
    <property type="match status" value="2"/>
</dbReference>
<proteinExistence type="predicted"/>
<dbReference type="Proteomes" id="UP000243499">
    <property type="component" value="Chromosome 1"/>
</dbReference>
<keyword evidence="4" id="KW-0238">DNA-binding</keyword>
<gene>
    <name evidence="10" type="ORF">PAHAL_1G046800</name>
</gene>
<dbReference type="GO" id="GO:0003824">
    <property type="term" value="F:catalytic activity"/>
    <property type="evidence" value="ECO:0007669"/>
    <property type="project" value="InterPro"/>
</dbReference>
<evidence type="ECO:0000256" key="4">
    <source>
        <dbReference type="ARBA" id="ARBA00023125"/>
    </source>
</evidence>
<sequence>MARGGGSRRFGLKGPPEEEEEGAGLKKGAWTAEEDEKLVAHVQRHGEGSWNQVRRETGLLRCGKSCRLRWANHLRPDLKRGAMSPEEELLVLRLHSLLGNKWARIAAHLPGRTDNEIKNYWNTRTKRRERAGLPLYPPEVEHEVALIRAGGPNTILGDDAGAAHELPFLFDAADPLASLPLPPPASDSPALLYHFGKAAQEPLPLPYISNLQIDPVKYLQPLAPLLPPMAHRELPSVQSAAIATGAALETMFLRELGHQQVPDANLVNFGAMPGLVSYENAVSSHCVQEEVQNLGDKRGRLSGDEKPAKRLLASSVADDKEMPNLLRDDVTGEAPGHDAVVADQTIFLTAGSIDDDELQHLMMPSAPLICDEDGWNQ</sequence>
<accession>A0A2S3GLW1</accession>
<evidence type="ECO:0008006" key="11">
    <source>
        <dbReference type="Google" id="ProtNLM"/>
    </source>
</evidence>
<dbReference type="InterPro" id="IPR009057">
    <property type="entry name" value="Homeodomain-like_sf"/>
</dbReference>
<dbReference type="GO" id="GO:0003700">
    <property type="term" value="F:DNA-binding transcription factor activity"/>
    <property type="evidence" value="ECO:0007669"/>
    <property type="project" value="UniProtKB-ARBA"/>
</dbReference>
<feature type="domain" description="Myb-like" evidence="8">
    <location>
        <begin position="75"/>
        <end position="125"/>
    </location>
</feature>
<evidence type="ECO:0000256" key="5">
    <source>
        <dbReference type="ARBA" id="ARBA00023163"/>
    </source>
</evidence>
<dbReference type="InterPro" id="IPR017930">
    <property type="entry name" value="Myb_dom"/>
</dbReference>
<feature type="domain" description="Myb-like" evidence="8">
    <location>
        <begin position="22"/>
        <end position="74"/>
    </location>
</feature>
<organism evidence="10">
    <name type="scientific">Panicum hallii</name>
    <dbReference type="NCBI Taxonomy" id="206008"/>
    <lineage>
        <taxon>Eukaryota</taxon>
        <taxon>Viridiplantae</taxon>
        <taxon>Streptophyta</taxon>
        <taxon>Embryophyta</taxon>
        <taxon>Tracheophyta</taxon>
        <taxon>Spermatophyta</taxon>
        <taxon>Magnoliopsida</taxon>
        <taxon>Liliopsida</taxon>
        <taxon>Poales</taxon>
        <taxon>Poaceae</taxon>
        <taxon>PACMAD clade</taxon>
        <taxon>Panicoideae</taxon>
        <taxon>Panicodae</taxon>
        <taxon>Paniceae</taxon>
        <taxon>Panicinae</taxon>
        <taxon>Panicum</taxon>
        <taxon>Panicum sect. Panicum</taxon>
    </lineage>
</organism>
<evidence type="ECO:0000313" key="10">
    <source>
        <dbReference type="EMBL" id="PAN04168.1"/>
    </source>
</evidence>
<evidence type="ECO:0000256" key="6">
    <source>
        <dbReference type="ARBA" id="ARBA00023242"/>
    </source>
</evidence>
<dbReference type="Pfam" id="PF00249">
    <property type="entry name" value="Myb_DNA-binding"/>
    <property type="match status" value="2"/>
</dbReference>
<dbReference type="Gene3D" id="1.10.10.60">
    <property type="entry name" value="Homeodomain-like"/>
    <property type="match status" value="2"/>
</dbReference>
<keyword evidence="3" id="KW-0805">Transcription regulation</keyword>
<dbReference type="Gramene" id="PAN04167">
    <property type="protein sequence ID" value="PAN04167"/>
    <property type="gene ID" value="PAHAL_1G046800"/>
</dbReference>